<comment type="caution">
    <text evidence="1">The sequence shown here is derived from an EMBL/GenBank/DDBJ whole genome shotgun (WGS) entry which is preliminary data.</text>
</comment>
<evidence type="ECO:0000313" key="2">
    <source>
        <dbReference type="Proteomes" id="UP001470230"/>
    </source>
</evidence>
<dbReference type="EMBL" id="JAPFFF010000008">
    <property type="protein sequence ID" value="KAK8884415.1"/>
    <property type="molecule type" value="Genomic_DNA"/>
</dbReference>
<sequence>MFLGYKSLQDPSSQNDYLEFSDDHLGKYDEETLKLMVRRVQFLIVSILNNTENYLDSEEYQKNVQELTELVYKVDFKDADQDDLNNFFNHLLKYSGENNYHNIGKKENLFISLVKLNLSFMSQSAESIIYEFINCGLLKYLNFLLSNAFPTRLDVDVYEALARIVGKSSRIQKEILNIIPIKGIDARVKSNKDNEKFLDAIFKFLCPFTMKDNNLNSDEIYWIMKAYMEGLKLGQPKIYPMISIGIYEKIKSVQSIKNYYNKFGFKLEQIFPLLVERMDQNEILCEYTFYISKILLNLEIKIDIDYPKFQSYLNCPSLKVQIASVYFFSSLAQNVDILKKQKLDVANFLWELHLVYQNASYVIKEYLDETIYFYLILDIYDKDKLFPILERGFTDTLVQIIQTQKKNLYNILIFVNKMFERSVRLQCIDQLSNQFMNCGGFSVLYDFFNDSEFISSDENVETLELLKIIIQDYEPKDDL</sequence>
<organism evidence="1 2">
    <name type="scientific">Tritrichomonas musculus</name>
    <dbReference type="NCBI Taxonomy" id="1915356"/>
    <lineage>
        <taxon>Eukaryota</taxon>
        <taxon>Metamonada</taxon>
        <taxon>Parabasalia</taxon>
        <taxon>Tritrichomonadida</taxon>
        <taxon>Tritrichomonadidae</taxon>
        <taxon>Tritrichomonas</taxon>
    </lineage>
</organism>
<evidence type="ECO:0000313" key="1">
    <source>
        <dbReference type="EMBL" id="KAK8884415.1"/>
    </source>
</evidence>
<proteinExistence type="predicted"/>
<keyword evidence="2" id="KW-1185">Reference proteome</keyword>
<protein>
    <submittedName>
        <fullName evidence="1">Uncharacterized protein</fullName>
    </submittedName>
</protein>
<name>A0ABR2JZW9_9EUKA</name>
<gene>
    <name evidence="1" type="ORF">M9Y10_043525</name>
</gene>
<reference evidence="1 2" key="1">
    <citation type="submission" date="2024-04" db="EMBL/GenBank/DDBJ databases">
        <title>Tritrichomonas musculus Genome.</title>
        <authorList>
            <person name="Alves-Ferreira E."/>
            <person name="Grigg M."/>
            <person name="Lorenzi H."/>
            <person name="Galac M."/>
        </authorList>
    </citation>
    <scope>NUCLEOTIDE SEQUENCE [LARGE SCALE GENOMIC DNA]</scope>
    <source>
        <strain evidence="1 2">EAF2021</strain>
    </source>
</reference>
<dbReference type="Proteomes" id="UP001470230">
    <property type="component" value="Unassembled WGS sequence"/>
</dbReference>
<accession>A0ABR2JZW9</accession>